<feature type="transmembrane region" description="Helical" evidence="9">
    <location>
        <begin position="126"/>
        <end position="145"/>
    </location>
</feature>
<evidence type="ECO:0000256" key="6">
    <source>
        <dbReference type="ARBA" id="ARBA00023133"/>
    </source>
</evidence>
<dbReference type="PANTHER" id="PTHR43448:SF2">
    <property type="entry name" value="PROTOHEME IX FARNESYLTRANSFERASE, MITOCHONDRIAL"/>
    <property type="match status" value="1"/>
</dbReference>
<dbReference type="PROSITE" id="PS00943">
    <property type="entry name" value="UBIA"/>
    <property type="match status" value="1"/>
</dbReference>
<feature type="transmembrane region" description="Helical" evidence="9">
    <location>
        <begin position="249"/>
        <end position="269"/>
    </location>
</feature>
<evidence type="ECO:0000256" key="4">
    <source>
        <dbReference type="ARBA" id="ARBA00022692"/>
    </source>
</evidence>
<name>A0A939JYV0_9BACT</name>
<feature type="transmembrane region" description="Helical" evidence="9">
    <location>
        <begin position="222"/>
        <end position="243"/>
    </location>
</feature>
<comment type="subcellular location">
    <subcellularLocation>
        <location evidence="9">Cell membrane</location>
        <topology evidence="9">Multi-pass membrane protein</topology>
    </subcellularLocation>
    <subcellularLocation>
        <location evidence="1">Membrane</location>
        <topology evidence="1">Multi-pass membrane protein</topology>
    </subcellularLocation>
</comment>
<dbReference type="GO" id="GO:0048034">
    <property type="term" value="P:heme O biosynthetic process"/>
    <property type="evidence" value="ECO:0007669"/>
    <property type="project" value="UniProtKB-UniRule"/>
</dbReference>
<gene>
    <name evidence="10" type="primary">cyoE</name>
    <name evidence="9" type="synonym">ctaB</name>
    <name evidence="10" type="ORF">J2I48_07140</name>
</gene>
<dbReference type="GO" id="GO:0005886">
    <property type="term" value="C:plasma membrane"/>
    <property type="evidence" value="ECO:0007669"/>
    <property type="project" value="UniProtKB-SubCell"/>
</dbReference>
<proteinExistence type="inferred from homology"/>
<feature type="transmembrane region" description="Helical" evidence="9">
    <location>
        <begin position="152"/>
        <end position="173"/>
    </location>
</feature>
<keyword evidence="7 9" id="KW-0472">Membrane</keyword>
<keyword evidence="5 9" id="KW-1133">Transmembrane helix</keyword>
<feature type="transmembrane region" description="Helical" evidence="9">
    <location>
        <begin position="104"/>
        <end position="120"/>
    </location>
</feature>
<dbReference type="InterPro" id="IPR044878">
    <property type="entry name" value="UbiA_sf"/>
</dbReference>
<sequence>MSTPVEVATEQRPKPVRKPWWYTYFELLKFRLSFLVAFSGVLGYMMAAERPYSLWAMALFSISGLLVTGAANAVNQVLEVEFDRLMQRTGDRPLPSGRLSKQKALIFVAVTLFLGLFIQTNSFNPLTAGVSFVSFLLYGFVYTPLKRVGSIAVYVGAIPGGLPPLIGWIAATGTVNGEAWWLFALQFVWQFTHFWAVAWVLDQDYAKAGFKLLPLKRPPSSRTATIILLFTIWLVPLAIVPYLMGYVGLVSTLIAVVMAVVLIVFNVALVRSPTVATAKRLMFSAFAYLPIVQIAFVLDRI</sequence>
<comment type="caution">
    <text evidence="10">The sequence shown here is derived from an EMBL/GenBank/DDBJ whole genome shotgun (WGS) entry which is preliminary data.</text>
</comment>
<keyword evidence="11" id="KW-1185">Reference proteome</keyword>
<evidence type="ECO:0000256" key="8">
    <source>
        <dbReference type="ARBA" id="ARBA00047690"/>
    </source>
</evidence>
<dbReference type="AlphaFoldDB" id="A0A939JYV0"/>
<comment type="pathway">
    <text evidence="9">Porphyrin-containing compound metabolism; heme O biosynthesis; heme O from protoheme: step 1/1.</text>
</comment>
<evidence type="ECO:0000256" key="9">
    <source>
        <dbReference type="HAMAP-Rule" id="MF_00154"/>
    </source>
</evidence>
<keyword evidence="4 9" id="KW-0812">Transmembrane</keyword>
<dbReference type="Gene3D" id="1.10.357.140">
    <property type="entry name" value="UbiA prenyltransferase"/>
    <property type="match status" value="1"/>
</dbReference>
<keyword evidence="3 9" id="KW-0808">Transferase</keyword>
<organism evidence="10 11">
    <name type="scientific">Fibrella aquatilis</name>
    <dbReference type="NCBI Taxonomy" id="2817059"/>
    <lineage>
        <taxon>Bacteria</taxon>
        <taxon>Pseudomonadati</taxon>
        <taxon>Bacteroidota</taxon>
        <taxon>Cytophagia</taxon>
        <taxon>Cytophagales</taxon>
        <taxon>Spirosomataceae</taxon>
        <taxon>Fibrella</taxon>
    </lineage>
</organism>
<dbReference type="InterPro" id="IPR006369">
    <property type="entry name" value="Protohaem_IX_farnesylTrfase"/>
</dbReference>
<dbReference type="InterPro" id="IPR000537">
    <property type="entry name" value="UbiA_prenyltransferase"/>
</dbReference>
<dbReference type="GO" id="GO:0006784">
    <property type="term" value="P:heme A biosynthetic process"/>
    <property type="evidence" value="ECO:0007669"/>
    <property type="project" value="TreeGrafter"/>
</dbReference>
<comment type="catalytic activity">
    <reaction evidence="8 9">
        <text>heme b + (2E,6E)-farnesyl diphosphate + H2O = Fe(II)-heme o + diphosphate</text>
        <dbReference type="Rhea" id="RHEA:28070"/>
        <dbReference type="ChEBI" id="CHEBI:15377"/>
        <dbReference type="ChEBI" id="CHEBI:33019"/>
        <dbReference type="ChEBI" id="CHEBI:60344"/>
        <dbReference type="ChEBI" id="CHEBI:60530"/>
        <dbReference type="ChEBI" id="CHEBI:175763"/>
        <dbReference type="EC" id="2.5.1.141"/>
    </reaction>
</comment>
<protein>
    <recommendedName>
        <fullName evidence="9">Protoheme IX farnesyltransferase</fullName>
        <ecNumber evidence="9">2.5.1.141</ecNumber>
    </recommendedName>
    <alternativeName>
        <fullName evidence="9">Heme B farnesyltransferase</fullName>
    </alternativeName>
    <alternativeName>
        <fullName evidence="9">Heme O synthase</fullName>
    </alternativeName>
</protein>
<comment type="miscellaneous">
    <text evidence="9">Carbon 2 of the heme B porphyrin ring is defined according to the Fischer nomenclature.</text>
</comment>
<dbReference type="Proteomes" id="UP000664795">
    <property type="component" value="Unassembled WGS sequence"/>
</dbReference>
<dbReference type="EMBL" id="JAFMYU010000004">
    <property type="protein sequence ID" value="MBO0930758.1"/>
    <property type="molecule type" value="Genomic_DNA"/>
</dbReference>
<keyword evidence="2 9" id="KW-1003">Cell membrane</keyword>
<feature type="transmembrane region" description="Helical" evidence="9">
    <location>
        <begin position="21"/>
        <end position="46"/>
    </location>
</feature>
<feature type="transmembrane region" description="Helical" evidence="9">
    <location>
        <begin position="52"/>
        <end position="78"/>
    </location>
</feature>
<keyword evidence="6 9" id="KW-0350">Heme biosynthesis</keyword>
<accession>A0A939JYV0</accession>
<evidence type="ECO:0000313" key="11">
    <source>
        <dbReference type="Proteomes" id="UP000664795"/>
    </source>
</evidence>
<evidence type="ECO:0000313" key="10">
    <source>
        <dbReference type="EMBL" id="MBO0930758.1"/>
    </source>
</evidence>
<feature type="transmembrane region" description="Helical" evidence="9">
    <location>
        <begin position="179"/>
        <end position="201"/>
    </location>
</feature>
<dbReference type="HAMAP" id="MF_00154">
    <property type="entry name" value="CyoE_CtaB"/>
    <property type="match status" value="1"/>
</dbReference>
<dbReference type="PANTHER" id="PTHR43448">
    <property type="entry name" value="PROTOHEME IX FARNESYLTRANSFERASE, MITOCHONDRIAL"/>
    <property type="match status" value="1"/>
</dbReference>
<dbReference type="RefSeq" id="WP_207334716.1">
    <property type="nucleotide sequence ID" value="NZ_JAFMYU010000004.1"/>
</dbReference>
<comment type="similarity">
    <text evidence="9">Belongs to the UbiA prenyltransferase family. Protoheme IX farnesyltransferase subfamily.</text>
</comment>
<reference evidence="10 11" key="1">
    <citation type="submission" date="2021-03" db="EMBL/GenBank/DDBJ databases">
        <title>Fibrella sp. HMF5036 genome sequencing and assembly.</title>
        <authorList>
            <person name="Kang H."/>
            <person name="Kim H."/>
            <person name="Bae S."/>
            <person name="Joh K."/>
        </authorList>
    </citation>
    <scope>NUCLEOTIDE SEQUENCE [LARGE SCALE GENOMIC DNA]</scope>
    <source>
        <strain evidence="10 11">HMF5036</strain>
    </source>
</reference>
<dbReference type="InterPro" id="IPR030470">
    <property type="entry name" value="UbiA_prenylTrfase_CS"/>
</dbReference>
<comment type="function">
    <text evidence="9">Converts heme B (protoheme IX) to heme O by substitution of the vinyl group on carbon 2 of heme B porphyrin ring with a hydroxyethyl farnesyl side group.</text>
</comment>
<evidence type="ECO:0000256" key="3">
    <source>
        <dbReference type="ARBA" id="ARBA00022679"/>
    </source>
</evidence>
<evidence type="ECO:0000256" key="1">
    <source>
        <dbReference type="ARBA" id="ARBA00004141"/>
    </source>
</evidence>
<evidence type="ECO:0000256" key="2">
    <source>
        <dbReference type="ARBA" id="ARBA00022475"/>
    </source>
</evidence>
<feature type="transmembrane region" description="Helical" evidence="9">
    <location>
        <begin position="281"/>
        <end position="298"/>
    </location>
</feature>
<dbReference type="GO" id="GO:0008495">
    <property type="term" value="F:protoheme IX farnesyltransferase activity"/>
    <property type="evidence" value="ECO:0007669"/>
    <property type="project" value="UniProtKB-UniRule"/>
</dbReference>
<dbReference type="Pfam" id="PF01040">
    <property type="entry name" value="UbiA"/>
    <property type="match status" value="1"/>
</dbReference>
<dbReference type="CDD" id="cd13957">
    <property type="entry name" value="PT_UbiA_Cox10"/>
    <property type="match status" value="1"/>
</dbReference>
<evidence type="ECO:0000256" key="7">
    <source>
        <dbReference type="ARBA" id="ARBA00023136"/>
    </source>
</evidence>
<dbReference type="EC" id="2.5.1.141" evidence="9"/>
<dbReference type="NCBIfam" id="TIGR01473">
    <property type="entry name" value="cyoE_ctaB"/>
    <property type="match status" value="1"/>
</dbReference>
<evidence type="ECO:0000256" key="5">
    <source>
        <dbReference type="ARBA" id="ARBA00022989"/>
    </source>
</evidence>